<dbReference type="EMBL" id="JANJQO010000075">
    <property type="protein sequence ID" value="KAJ2982462.1"/>
    <property type="molecule type" value="Genomic_DNA"/>
</dbReference>
<protein>
    <submittedName>
        <fullName evidence="1">Uncharacterized protein</fullName>
    </submittedName>
</protein>
<keyword evidence="2" id="KW-1185">Reference proteome</keyword>
<gene>
    <name evidence="1" type="ORF">NQ176_g1380</name>
</gene>
<evidence type="ECO:0000313" key="2">
    <source>
        <dbReference type="Proteomes" id="UP001143910"/>
    </source>
</evidence>
<evidence type="ECO:0000313" key="1">
    <source>
        <dbReference type="EMBL" id="KAJ2982462.1"/>
    </source>
</evidence>
<name>A0ACC1NSZ7_9HYPO</name>
<sequence length="583" mass="64516">MPETIKLATYLFKRLQQQGVDSIHGVPGDFNLTLLDYVVPAGLRWVGSANELNAGYAADGYSRIKGIGAIVTTFGVGELSAINAIAGAYSERAPVVHIVGVPSRPMQENRILVHHTMKDGDFTRFAQAQALFTVAQERLWDPRTSAEQIDEAIRQCLHHSRPVYIEVPVDMVSAQVSAERLAQPLQLIQHEPTRNQDRLITRVLDKIHTAKKPIILLDGESRGLGIVEAVQNLSKSTGWPTYVTGFAKGLLDETQPNFHGIYKGRFGEDASANFFKDADLILCFGPHFSTTNSYGNAALPNPQTTISFSHNETIFQNQVIRDAPAKYLVPKIIQCVDTAKAKEVYAIYPDLPRDITIPFSEVPADAPLTHDRLWKVVGNFLRPGDILMGETGTSSYGSRIVPLPLHARYFTHVTWLSIGYMLPAAQGAAMATQELIKASKLDSIKNSRTFLFIGDGSFQMTTQELATIVRHNLDVIVVLVNNNGYTVERCIHGKDEVYNDISAWNYLKAPAFFGAGDDSYTATARTFGELEKVFDDEKLKDGQGLRMVEIFLDRDDAPNGPLFDYMEVQKAGNGILQEKDEDA</sequence>
<organism evidence="1 2">
    <name type="scientific">Zarea fungicola</name>
    <dbReference type="NCBI Taxonomy" id="93591"/>
    <lineage>
        <taxon>Eukaryota</taxon>
        <taxon>Fungi</taxon>
        <taxon>Dikarya</taxon>
        <taxon>Ascomycota</taxon>
        <taxon>Pezizomycotina</taxon>
        <taxon>Sordariomycetes</taxon>
        <taxon>Hypocreomycetidae</taxon>
        <taxon>Hypocreales</taxon>
        <taxon>Cordycipitaceae</taxon>
        <taxon>Zarea</taxon>
    </lineage>
</organism>
<reference evidence="1" key="1">
    <citation type="submission" date="2022-08" db="EMBL/GenBank/DDBJ databases">
        <title>Genome Sequence of Lecanicillium fungicola.</title>
        <authorList>
            <person name="Buettner E."/>
        </authorList>
    </citation>
    <scope>NUCLEOTIDE SEQUENCE</scope>
    <source>
        <strain evidence="1">Babe33</strain>
    </source>
</reference>
<proteinExistence type="predicted"/>
<comment type="caution">
    <text evidence="1">The sequence shown here is derived from an EMBL/GenBank/DDBJ whole genome shotgun (WGS) entry which is preliminary data.</text>
</comment>
<accession>A0ACC1NSZ7</accession>
<dbReference type="Proteomes" id="UP001143910">
    <property type="component" value="Unassembled WGS sequence"/>
</dbReference>